<feature type="transmembrane region" description="Helical" evidence="7">
    <location>
        <begin position="350"/>
        <end position="369"/>
    </location>
</feature>
<comment type="similarity">
    <text evidence="6">Belongs to the ABC-4 integral membrane protein family.</text>
</comment>
<evidence type="ECO:0000313" key="9">
    <source>
        <dbReference type="EMBL" id="SHK69207.1"/>
    </source>
</evidence>
<organism evidence="9 10">
    <name type="scientific">Hespellia stercorisuis DSM 15480</name>
    <dbReference type="NCBI Taxonomy" id="1121950"/>
    <lineage>
        <taxon>Bacteria</taxon>
        <taxon>Bacillati</taxon>
        <taxon>Bacillota</taxon>
        <taxon>Clostridia</taxon>
        <taxon>Lachnospirales</taxon>
        <taxon>Lachnospiraceae</taxon>
        <taxon>Hespellia</taxon>
    </lineage>
</organism>
<keyword evidence="2" id="KW-1003">Cell membrane</keyword>
<feature type="transmembrane region" description="Helical" evidence="7">
    <location>
        <begin position="423"/>
        <end position="443"/>
    </location>
</feature>
<dbReference type="Pfam" id="PF02687">
    <property type="entry name" value="FtsX"/>
    <property type="match status" value="1"/>
</dbReference>
<sequence>MLKNNNEQVIDRMVKRSFLRNKRKNMVLILAVFLAAFMIFSVFTVGVTYLQMLNRQNIRMNGAKFDAVLMGGYTEAQKEICEEEKDITIIGSEAKAAYAEKTDRDDTLNTAIIWSDETYWNKMKPEAVAWVRGNYPQKENEIMVTKAALKDCGYEELEIGDELPLTCRNHRGTYTKTFTITGMWEGYGTQKVIYVSKAFYDQSGYRLEDTNSGILYVDFKSVIVSAEKQAELEDRLNLGKQQRIFFNGELEMSVNILFGMLGLITVTCFSAYLLIYNILQMSVAANVRYFGLLQTIGMTEVQIRKMLKKQVLLTGIIGMAGGLCSGSIASFVLIPGIVKILGIRENVQVVFQPLVFLLTVVLVMLTLILSSRRPAKYAASVSPIEALGFRGISRTKTSHRTGRGDLLWRMAAEHLKKDKKKTVVVLLSLAASLSVFLCLVTLIESQGARTIVSNHENVDLVVKNDTTKKENEAEWIPILDKKFLDKLQNNKKIRETHPMTMTSILVPWEPDFADSWMREFYETWMDHDYAEDIAEYKAHPEKFHSFMTGIDEKQFDDLNSTLQEPIDKESFLKGDICILYRHGLSFDEKDLDGKVMRFSLQGQPDEPFEMKIAGLTESNYYVNSLGMAANIIVSDRFVNEHVENPMVFQTGVVYEEMYDEQTEAEVKQYVEDTSYAKDVSYNSKIEMAKSIKKMQGNMMGVGIGIILVLSFIGIMNYINTVYGNIQSRQVEISIMESVGMSEKQVKEMLIRCNSYNYLLLIFLFSSKLQKGTG</sequence>
<accession>A0A1M6UJ52</accession>
<keyword evidence="3 7" id="KW-0812">Transmembrane</keyword>
<evidence type="ECO:0000259" key="8">
    <source>
        <dbReference type="Pfam" id="PF02687"/>
    </source>
</evidence>
<evidence type="ECO:0000256" key="1">
    <source>
        <dbReference type="ARBA" id="ARBA00004651"/>
    </source>
</evidence>
<keyword evidence="5 7" id="KW-0472">Membrane</keyword>
<evidence type="ECO:0000256" key="2">
    <source>
        <dbReference type="ARBA" id="ARBA00022475"/>
    </source>
</evidence>
<dbReference type="PANTHER" id="PTHR30572">
    <property type="entry name" value="MEMBRANE COMPONENT OF TRANSPORTER-RELATED"/>
    <property type="match status" value="1"/>
</dbReference>
<dbReference type="STRING" id="1121950.SAMN02745243_03520"/>
<proteinExistence type="inferred from homology"/>
<dbReference type="RefSeq" id="WP_073112836.1">
    <property type="nucleotide sequence ID" value="NZ_FQZY01000073.1"/>
</dbReference>
<feature type="domain" description="ABC3 transporter permease C-terminal" evidence="8">
    <location>
        <begin position="263"/>
        <end position="376"/>
    </location>
</feature>
<reference evidence="9 10" key="1">
    <citation type="submission" date="2016-11" db="EMBL/GenBank/DDBJ databases">
        <authorList>
            <person name="Jaros S."/>
            <person name="Januszkiewicz K."/>
            <person name="Wedrychowicz H."/>
        </authorList>
    </citation>
    <scope>NUCLEOTIDE SEQUENCE [LARGE SCALE GENOMIC DNA]</scope>
    <source>
        <strain evidence="9 10">DSM 15480</strain>
    </source>
</reference>
<name>A0A1M6UJ52_9FIRM</name>
<dbReference type="PANTHER" id="PTHR30572:SF4">
    <property type="entry name" value="ABC TRANSPORTER PERMEASE YTRF"/>
    <property type="match status" value="1"/>
</dbReference>
<evidence type="ECO:0000256" key="4">
    <source>
        <dbReference type="ARBA" id="ARBA00022989"/>
    </source>
</evidence>
<dbReference type="Proteomes" id="UP000184301">
    <property type="component" value="Unassembled WGS sequence"/>
</dbReference>
<dbReference type="GO" id="GO:0005886">
    <property type="term" value="C:plasma membrane"/>
    <property type="evidence" value="ECO:0007669"/>
    <property type="project" value="UniProtKB-SubCell"/>
</dbReference>
<keyword evidence="4 7" id="KW-1133">Transmembrane helix</keyword>
<evidence type="ECO:0000256" key="5">
    <source>
        <dbReference type="ARBA" id="ARBA00023136"/>
    </source>
</evidence>
<comment type="subcellular location">
    <subcellularLocation>
        <location evidence="1">Cell membrane</location>
        <topology evidence="1">Multi-pass membrane protein</topology>
    </subcellularLocation>
</comment>
<dbReference type="AlphaFoldDB" id="A0A1M6UJ52"/>
<evidence type="ECO:0000313" key="10">
    <source>
        <dbReference type="Proteomes" id="UP000184301"/>
    </source>
</evidence>
<dbReference type="OrthoDB" id="1694171at2"/>
<feature type="transmembrane region" description="Helical" evidence="7">
    <location>
        <begin position="256"/>
        <end position="279"/>
    </location>
</feature>
<dbReference type="GO" id="GO:0022857">
    <property type="term" value="F:transmembrane transporter activity"/>
    <property type="evidence" value="ECO:0007669"/>
    <property type="project" value="TreeGrafter"/>
</dbReference>
<feature type="transmembrane region" description="Helical" evidence="7">
    <location>
        <begin position="311"/>
        <end position="338"/>
    </location>
</feature>
<evidence type="ECO:0000256" key="7">
    <source>
        <dbReference type="SAM" id="Phobius"/>
    </source>
</evidence>
<dbReference type="InterPro" id="IPR050250">
    <property type="entry name" value="Macrolide_Exporter_MacB"/>
</dbReference>
<gene>
    <name evidence="9" type="ORF">SAMN02745243_03520</name>
</gene>
<dbReference type="EMBL" id="FQZY01000073">
    <property type="protein sequence ID" value="SHK69207.1"/>
    <property type="molecule type" value="Genomic_DNA"/>
</dbReference>
<feature type="transmembrane region" description="Helical" evidence="7">
    <location>
        <begin position="698"/>
        <end position="718"/>
    </location>
</feature>
<feature type="transmembrane region" description="Helical" evidence="7">
    <location>
        <begin position="26"/>
        <end position="50"/>
    </location>
</feature>
<keyword evidence="10" id="KW-1185">Reference proteome</keyword>
<evidence type="ECO:0000256" key="6">
    <source>
        <dbReference type="ARBA" id="ARBA00038076"/>
    </source>
</evidence>
<dbReference type="InterPro" id="IPR003838">
    <property type="entry name" value="ABC3_permease_C"/>
</dbReference>
<protein>
    <submittedName>
        <fullName evidence="9">Putative ABC transport system permease protein</fullName>
    </submittedName>
</protein>
<evidence type="ECO:0000256" key="3">
    <source>
        <dbReference type="ARBA" id="ARBA00022692"/>
    </source>
</evidence>